<reference evidence="3" key="1">
    <citation type="submission" date="2017-06" db="EMBL/GenBank/DDBJ databases">
        <authorList>
            <person name="Varghese N."/>
            <person name="Submissions S."/>
        </authorList>
    </citation>
    <scope>NUCLEOTIDE SEQUENCE [LARGE SCALE GENOMIC DNA]</scope>
    <source>
        <strain evidence="3">JCM 23211</strain>
    </source>
</reference>
<feature type="chain" id="PRO_5038697933" description="DUF3558 domain-containing protein" evidence="1">
    <location>
        <begin position="24"/>
        <end position="167"/>
    </location>
</feature>
<evidence type="ECO:0000313" key="3">
    <source>
        <dbReference type="Proteomes" id="UP000198327"/>
    </source>
</evidence>
<protein>
    <recommendedName>
        <fullName evidence="4">DUF3558 domain-containing protein</fullName>
    </recommendedName>
</protein>
<dbReference type="PROSITE" id="PS51257">
    <property type="entry name" value="PROKAR_LIPOPROTEIN"/>
    <property type="match status" value="1"/>
</dbReference>
<dbReference type="OrthoDB" id="5114194at2"/>
<evidence type="ECO:0000313" key="2">
    <source>
        <dbReference type="EMBL" id="SNS78817.1"/>
    </source>
</evidence>
<dbReference type="Proteomes" id="UP000198327">
    <property type="component" value="Unassembled WGS sequence"/>
</dbReference>
<dbReference type="AlphaFoldDB" id="A0A239HBR2"/>
<proteinExistence type="predicted"/>
<evidence type="ECO:0008006" key="4">
    <source>
        <dbReference type="Google" id="ProtNLM"/>
    </source>
</evidence>
<dbReference type="RefSeq" id="WP_089245843.1">
    <property type="nucleotide sequence ID" value="NZ_FZOW01000005.1"/>
</dbReference>
<feature type="signal peptide" evidence="1">
    <location>
        <begin position="1"/>
        <end position="23"/>
    </location>
</feature>
<keyword evidence="3" id="KW-1185">Reference proteome</keyword>
<keyword evidence="1" id="KW-0732">Signal</keyword>
<organism evidence="2 3">
    <name type="scientific">Rhodococcoides kyotonense</name>
    <dbReference type="NCBI Taxonomy" id="398843"/>
    <lineage>
        <taxon>Bacteria</taxon>
        <taxon>Bacillati</taxon>
        <taxon>Actinomycetota</taxon>
        <taxon>Actinomycetes</taxon>
        <taxon>Mycobacteriales</taxon>
        <taxon>Nocardiaceae</taxon>
        <taxon>Rhodococcoides</taxon>
    </lineage>
</organism>
<evidence type="ECO:0000256" key="1">
    <source>
        <dbReference type="SAM" id="SignalP"/>
    </source>
</evidence>
<name>A0A239HBR2_9NOCA</name>
<gene>
    <name evidence="2" type="ORF">SAMN05421642_105188</name>
</gene>
<dbReference type="EMBL" id="FZOW01000005">
    <property type="protein sequence ID" value="SNS78817.1"/>
    <property type="molecule type" value="Genomic_DNA"/>
</dbReference>
<accession>A0A239HBR2</accession>
<sequence>MRLRQFALPALATAALLVGSCSQQEVTYTVNGEEVEPNTPSGDAADVDPCSVVSDSVLQQLELADVEPFELPQPNGGCEWDGGNTYTKPNLTLWVSGQTEADPHDEMVDVAGVPVNVYSIAGTSGRLIAYFDDLTLSLNYKTGQAAIGTEEALRLAMTDVLAGYSRS</sequence>